<dbReference type="NCBIfam" id="TIGR00251">
    <property type="entry name" value="DUF167 family protein"/>
    <property type="match status" value="1"/>
</dbReference>
<dbReference type="Pfam" id="PF02594">
    <property type="entry name" value="DUF167"/>
    <property type="match status" value="1"/>
</dbReference>
<evidence type="ECO:0000256" key="2">
    <source>
        <dbReference type="HAMAP-Rule" id="MF_00634"/>
    </source>
</evidence>
<accession>A0ABV3DGV5</accession>
<dbReference type="RefSeq" id="WP_358353117.1">
    <property type="nucleotide sequence ID" value="NZ_JBEZFP010000027.1"/>
</dbReference>
<evidence type="ECO:0000313" key="3">
    <source>
        <dbReference type="EMBL" id="MEU8134452.1"/>
    </source>
</evidence>
<name>A0ABV3DGV5_9ACTN</name>
<dbReference type="EMBL" id="JBEZFP010000027">
    <property type="protein sequence ID" value="MEU8134452.1"/>
    <property type="molecule type" value="Genomic_DNA"/>
</dbReference>
<dbReference type="InterPro" id="IPR036591">
    <property type="entry name" value="YggU-like_sf"/>
</dbReference>
<comment type="similarity">
    <text evidence="1 2">Belongs to the UPF0235 family.</text>
</comment>
<reference evidence="3 4" key="1">
    <citation type="submission" date="2024-06" db="EMBL/GenBank/DDBJ databases">
        <title>The Natural Products Discovery Center: Release of the First 8490 Sequenced Strains for Exploring Actinobacteria Biosynthetic Diversity.</title>
        <authorList>
            <person name="Kalkreuter E."/>
            <person name="Kautsar S.A."/>
            <person name="Yang D."/>
            <person name="Bader C.D."/>
            <person name="Teijaro C.N."/>
            <person name="Fluegel L."/>
            <person name="Davis C.M."/>
            <person name="Simpson J.R."/>
            <person name="Lauterbach L."/>
            <person name="Steele A.D."/>
            <person name="Gui C."/>
            <person name="Meng S."/>
            <person name="Li G."/>
            <person name="Viehrig K."/>
            <person name="Ye F."/>
            <person name="Su P."/>
            <person name="Kiefer A.F."/>
            <person name="Nichols A."/>
            <person name="Cepeda A.J."/>
            <person name="Yan W."/>
            <person name="Fan B."/>
            <person name="Jiang Y."/>
            <person name="Adhikari A."/>
            <person name="Zheng C.-J."/>
            <person name="Schuster L."/>
            <person name="Cowan T.M."/>
            <person name="Smanski M.J."/>
            <person name="Chevrette M.G."/>
            <person name="De Carvalho L.P.S."/>
            <person name="Shen B."/>
        </authorList>
    </citation>
    <scope>NUCLEOTIDE SEQUENCE [LARGE SCALE GENOMIC DNA]</scope>
    <source>
        <strain evidence="3 4">NPDC048946</strain>
    </source>
</reference>
<evidence type="ECO:0000256" key="1">
    <source>
        <dbReference type="ARBA" id="ARBA00010364"/>
    </source>
</evidence>
<sequence>MSPAPVPDPEPRRIAIRVKPGASRTAVGGTHGDALVVAVNARAVEGKATEAALKALADALGVRRRQIVLVTGATSRDKVVEVAEPPAGLDAALADLRG</sequence>
<proteinExistence type="inferred from homology"/>
<dbReference type="SUPFAM" id="SSF69786">
    <property type="entry name" value="YggU-like"/>
    <property type="match status" value="1"/>
</dbReference>
<dbReference type="InterPro" id="IPR003746">
    <property type="entry name" value="DUF167"/>
</dbReference>
<protein>
    <recommendedName>
        <fullName evidence="2">UPF0235 protein AB0C36_13170</fullName>
    </recommendedName>
</protein>
<dbReference type="HAMAP" id="MF_00634">
    <property type="entry name" value="UPF0235"/>
    <property type="match status" value="1"/>
</dbReference>
<dbReference type="Gene3D" id="3.30.1200.10">
    <property type="entry name" value="YggU-like"/>
    <property type="match status" value="1"/>
</dbReference>
<organism evidence="3 4">
    <name type="scientific">Streptodolium elevatio</name>
    <dbReference type="NCBI Taxonomy" id="3157996"/>
    <lineage>
        <taxon>Bacteria</taxon>
        <taxon>Bacillati</taxon>
        <taxon>Actinomycetota</taxon>
        <taxon>Actinomycetes</taxon>
        <taxon>Kitasatosporales</taxon>
        <taxon>Streptomycetaceae</taxon>
        <taxon>Streptodolium</taxon>
    </lineage>
</organism>
<evidence type="ECO:0000313" key="4">
    <source>
        <dbReference type="Proteomes" id="UP001551482"/>
    </source>
</evidence>
<dbReference type="PANTHER" id="PTHR13420:SF7">
    <property type="entry name" value="UPF0235 PROTEIN C15ORF40"/>
    <property type="match status" value="1"/>
</dbReference>
<comment type="caution">
    <text evidence="3">The sequence shown here is derived from an EMBL/GenBank/DDBJ whole genome shotgun (WGS) entry which is preliminary data.</text>
</comment>
<keyword evidence="4" id="KW-1185">Reference proteome</keyword>
<dbReference type="Proteomes" id="UP001551482">
    <property type="component" value="Unassembled WGS sequence"/>
</dbReference>
<dbReference type="PANTHER" id="PTHR13420">
    <property type="entry name" value="UPF0235 PROTEIN C15ORF40"/>
    <property type="match status" value="1"/>
</dbReference>
<gene>
    <name evidence="3" type="ORF">AB0C36_13170</name>
</gene>
<dbReference type="SMART" id="SM01152">
    <property type="entry name" value="DUF167"/>
    <property type="match status" value="1"/>
</dbReference>